<dbReference type="GO" id="GO:0031012">
    <property type="term" value="C:extracellular matrix"/>
    <property type="evidence" value="ECO:0007669"/>
    <property type="project" value="TreeGrafter"/>
</dbReference>
<evidence type="ECO:0000256" key="3">
    <source>
        <dbReference type="ARBA" id="ARBA00022737"/>
    </source>
</evidence>
<dbReference type="Gene3D" id="3.80.10.10">
    <property type="entry name" value="Ribonuclease Inhibitor"/>
    <property type="match status" value="10"/>
</dbReference>
<accession>A0A336MVI4</accession>
<keyword evidence="4" id="KW-1133">Transmembrane helix</keyword>
<dbReference type="GO" id="GO:0005615">
    <property type="term" value="C:extracellular space"/>
    <property type="evidence" value="ECO:0007669"/>
    <property type="project" value="TreeGrafter"/>
</dbReference>
<name>A0A336MVI4_CULSO</name>
<dbReference type="SMART" id="SM00365">
    <property type="entry name" value="LRR_SD22"/>
    <property type="match status" value="11"/>
</dbReference>
<dbReference type="OMA" id="HEQSFHG"/>
<dbReference type="VEuPathDB" id="VectorBase:CSON006839"/>
<organism evidence="5">
    <name type="scientific">Culicoides sonorensis</name>
    <name type="common">Biting midge</name>
    <dbReference type="NCBI Taxonomy" id="179676"/>
    <lineage>
        <taxon>Eukaryota</taxon>
        <taxon>Metazoa</taxon>
        <taxon>Ecdysozoa</taxon>
        <taxon>Arthropoda</taxon>
        <taxon>Hexapoda</taxon>
        <taxon>Insecta</taxon>
        <taxon>Pterygota</taxon>
        <taxon>Neoptera</taxon>
        <taxon>Endopterygota</taxon>
        <taxon>Diptera</taxon>
        <taxon>Nematocera</taxon>
        <taxon>Chironomoidea</taxon>
        <taxon>Ceratopogonidae</taxon>
        <taxon>Ceratopogoninae</taxon>
        <taxon>Culicoides</taxon>
        <taxon>Monoculicoides</taxon>
    </lineage>
</organism>
<dbReference type="InterPro" id="IPR032675">
    <property type="entry name" value="LRR_dom_sf"/>
</dbReference>
<feature type="transmembrane region" description="Helical" evidence="4">
    <location>
        <begin position="1188"/>
        <end position="1207"/>
    </location>
</feature>
<dbReference type="Pfam" id="PF13306">
    <property type="entry name" value="LRR_5"/>
    <property type="match status" value="1"/>
</dbReference>
<keyword evidence="4" id="KW-0472">Membrane</keyword>
<dbReference type="PANTHER" id="PTHR24373">
    <property type="entry name" value="SLIT RELATED LEUCINE-RICH REPEAT NEURONAL PROTEIN"/>
    <property type="match status" value="1"/>
</dbReference>
<dbReference type="Pfam" id="PF13855">
    <property type="entry name" value="LRR_8"/>
    <property type="match status" value="6"/>
</dbReference>
<keyword evidence="3" id="KW-0677">Repeat</keyword>
<dbReference type="InterPro" id="IPR050328">
    <property type="entry name" value="Dev_Immune_Receptor"/>
</dbReference>
<evidence type="ECO:0000256" key="2">
    <source>
        <dbReference type="ARBA" id="ARBA00022729"/>
    </source>
</evidence>
<dbReference type="SUPFAM" id="SSF52047">
    <property type="entry name" value="RNI-like"/>
    <property type="match status" value="1"/>
</dbReference>
<dbReference type="PROSITE" id="PS51450">
    <property type="entry name" value="LRR"/>
    <property type="match status" value="12"/>
</dbReference>
<dbReference type="SUPFAM" id="SSF52058">
    <property type="entry name" value="L domain-like"/>
    <property type="match status" value="3"/>
</dbReference>
<evidence type="ECO:0000256" key="1">
    <source>
        <dbReference type="ARBA" id="ARBA00022614"/>
    </source>
</evidence>
<dbReference type="EMBL" id="UFQT01002584">
    <property type="protein sequence ID" value="SSX33715.1"/>
    <property type="molecule type" value="Genomic_DNA"/>
</dbReference>
<dbReference type="InterPro" id="IPR003591">
    <property type="entry name" value="Leu-rich_rpt_typical-subtyp"/>
</dbReference>
<dbReference type="Pfam" id="PF00560">
    <property type="entry name" value="LRR_1"/>
    <property type="match status" value="1"/>
</dbReference>
<reference evidence="5" key="1">
    <citation type="submission" date="2018-07" db="EMBL/GenBank/DDBJ databases">
        <authorList>
            <person name="Quirk P.G."/>
            <person name="Krulwich T.A."/>
        </authorList>
    </citation>
    <scope>NUCLEOTIDE SEQUENCE</scope>
</reference>
<dbReference type="AlphaFoldDB" id="A0A336MVI4"/>
<evidence type="ECO:0000256" key="4">
    <source>
        <dbReference type="SAM" id="Phobius"/>
    </source>
</evidence>
<dbReference type="PANTHER" id="PTHR24373:SF387">
    <property type="entry name" value="LEUCINE-RICH REPEATS AND IMMUNOGLOBULIN-LIKE DOMAINS PROTEIN SMA-10"/>
    <property type="match status" value="1"/>
</dbReference>
<evidence type="ECO:0000313" key="5">
    <source>
        <dbReference type="EMBL" id="SSX33715.1"/>
    </source>
</evidence>
<dbReference type="FunFam" id="3.80.10.10:FF:001164">
    <property type="entry name" value="GH01279p"/>
    <property type="match status" value="1"/>
</dbReference>
<keyword evidence="4" id="KW-0812">Transmembrane</keyword>
<keyword evidence="2" id="KW-0732">Signal</keyword>
<dbReference type="PRINTS" id="PR00019">
    <property type="entry name" value="LEURICHRPT"/>
</dbReference>
<dbReference type="SMART" id="SM00369">
    <property type="entry name" value="LRR_TYP"/>
    <property type="match status" value="25"/>
</dbReference>
<dbReference type="SMART" id="SM00364">
    <property type="entry name" value="LRR_BAC"/>
    <property type="match status" value="7"/>
</dbReference>
<protein>
    <submittedName>
        <fullName evidence="5">CSON006839 protein</fullName>
    </submittedName>
</protein>
<gene>
    <name evidence="5" type="primary">CSON006839</name>
</gene>
<dbReference type="InterPro" id="IPR001611">
    <property type="entry name" value="Leu-rich_rpt"/>
</dbReference>
<keyword evidence="1" id="KW-0433">Leucine-rich repeat</keyword>
<proteinExistence type="predicted"/>
<dbReference type="InterPro" id="IPR026906">
    <property type="entry name" value="LRR_5"/>
</dbReference>
<sequence length="1208" mass="138981">MTSLLRIKSLIHNKNQTLIFMTHSLMLLDISGNLFQSLPLDSLRNVHTLSRLIAQRNQIQHLDGNWGNLADSLRSLHLSSNTISEITQLHTNSGSSFSNNNNISSASSSSSSILWSSAIIPTMSGSNSAPSSDMRTFSKLRKLVWLDLSNNRIAHVSYNLMPKSLVTIDLSRNVLSTFPMSLVEHLRDLKILNLRDNLIGKLYNIEFSIQLSGKPQQRPAYSLEKLDLSQNVIDEIPSNLFNSTIRIKALSLDKNFIKRIPGNAFRDMGVVHLVLAFNYISEIDENGFDTLENTLEYLDLERNQLMYVPLAISKLQKLKYLYLTSNEIAHLEYMPPTLRVLSLSSNNFTQIPSESLMNCTELSYLNMGYNQIREMSEDIFLGWGSNLQTLLLRNNKITHLNYNTFNGLDTIKEISLSFNDIHYVQPMVFENISRTLKILELSFGIYRDDFPLEPISYLTELMWLGLDNNNLKMIPGHSLHSLTQLTYVNLAFNRITFLPRNIFLSDVHKNLLEIDLSFNQIECVLSNTFDDLDLLQIVNLASNRIQSIEKYSFYNLQLLTYLDLSYNRITNISDMAFQFLPNILSIDLMYNQLTKFSFKAFMHITNATTPMRLNISNNYIRTIDGDLSSYFYIYSLDLSNNLIWDTQSFKNIGYSLRVLYLNNNNITQLANHAFGDLNMLEILNLANNSIHSLRRRSFQGLSNLQELDLSMNEIEMLQIEQFSNLGKLRVLNLSYNKLRTIPKNAFYNTRIERLDLSFNNIGLFPVGALSEIGFTLRALDIQNNQIESIDSTMFQNTQFLLDLNLASNQIKILSDNAFASLNNLTFLDLSYNTLTPPPNYKEFFLNTPRLRTLKMRGIGLYRMPNLPLKYLTLLDVGKNYLQEVEGLYDMRNLREFYINENRVVNLGNVTRFLPSCLRKLDISRNPIRKQSLFDFSQIRRIEELNIENVKIINSELFLKLHNLKKIRISSQANFSDLISKLKGLRELHVHIYDDRIREEFFSKLTALTKLTLLEITGFKLTNIHPRAFNGLARNQDLKIRITHTNVYDLPIGIFYPLKYIPRLSIDLSNNKLAALSPDSFYPNASSWDAVGTRSVFGGMNIAGNPLQCECGLVWLGHWLRRWLRETAQVNILNKEELKQMLLKSRDSTCTDVITGKKLSFLEIFPEDLLCHASALSSKSVLIFTTTSLRISLLLNTIIVLFVSYRLYY</sequence>